<keyword evidence="3" id="KW-0159">Chromosome partition</keyword>
<evidence type="ECO:0000256" key="4">
    <source>
        <dbReference type="ARBA" id="ARBA00023306"/>
    </source>
</evidence>
<dbReference type="InterPro" id="IPR036390">
    <property type="entry name" value="WH_DNA-bd_sf"/>
</dbReference>
<dbReference type="EMBL" id="MFUQ01000016">
    <property type="protein sequence ID" value="OGI83500.1"/>
    <property type="molecule type" value="Genomic_DNA"/>
</dbReference>
<evidence type="ECO:0000256" key="2">
    <source>
        <dbReference type="ARBA" id="ARBA00022618"/>
    </source>
</evidence>
<feature type="region of interest" description="Disordered" evidence="5">
    <location>
        <begin position="177"/>
        <end position="196"/>
    </location>
</feature>
<keyword evidence="4" id="KW-0131">Cell cycle</keyword>
<protein>
    <recommendedName>
        <fullName evidence="8">SMC-Scp complex subunit ScpB</fullName>
    </recommendedName>
</protein>
<name>A0A1F6WNP1_9BACT</name>
<keyword evidence="1" id="KW-0963">Cytoplasm</keyword>
<evidence type="ECO:0008006" key="8">
    <source>
        <dbReference type="Google" id="ProtNLM"/>
    </source>
</evidence>
<dbReference type="Pfam" id="PF04079">
    <property type="entry name" value="SMC_ScpB"/>
    <property type="match status" value="1"/>
</dbReference>
<evidence type="ECO:0000256" key="5">
    <source>
        <dbReference type="SAM" id="MobiDB-lite"/>
    </source>
</evidence>
<dbReference type="AlphaFoldDB" id="A0A1F6WNP1"/>
<sequence length="196" mass="22342">MLLPLTAQIESILFIKTEPVSVKWLAEFLNSDEEKIEYALKELCETCKDRGTVFLLRRGEVIMTTHPDSSDIIERLYVKESKGELSKAALETLAIIIYRGLVTKSEIDYIRGVNSQFMLRSLLVRGLITRETHPKDKRRVLYAPTHDTLAHIGVLEQNALPQYEEYTRAIDGILQNREKSSDDSSNDIDNSDNVSL</sequence>
<dbReference type="STRING" id="1801766.A2997_00755"/>
<accession>A0A1F6WNP1</accession>
<dbReference type="PANTHER" id="PTHR34298">
    <property type="entry name" value="SEGREGATION AND CONDENSATION PROTEIN B"/>
    <property type="match status" value="1"/>
</dbReference>
<dbReference type="InterPro" id="IPR036388">
    <property type="entry name" value="WH-like_DNA-bd_sf"/>
</dbReference>
<dbReference type="GO" id="GO:0051304">
    <property type="term" value="P:chromosome separation"/>
    <property type="evidence" value="ECO:0007669"/>
    <property type="project" value="InterPro"/>
</dbReference>
<organism evidence="6 7">
    <name type="scientific">Candidatus Nomurabacteria bacterium RIFCSPLOWO2_01_FULL_36_10b</name>
    <dbReference type="NCBI Taxonomy" id="1801766"/>
    <lineage>
        <taxon>Bacteria</taxon>
        <taxon>Candidatus Nomuraibacteriota</taxon>
    </lineage>
</organism>
<dbReference type="PANTHER" id="PTHR34298:SF2">
    <property type="entry name" value="SEGREGATION AND CONDENSATION PROTEIN B"/>
    <property type="match status" value="1"/>
</dbReference>
<reference evidence="6 7" key="1">
    <citation type="journal article" date="2016" name="Nat. Commun.">
        <title>Thousands of microbial genomes shed light on interconnected biogeochemical processes in an aquifer system.</title>
        <authorList>
            <person name="Anantharaman K."/>
            <person name="Brown C.T."/>
            <person name="Hug L.A."/>
            <person name="Sharon I."/>
            <person name="Castelle C.J."/>
            <person name="Probst A.J."/>
            <person name="Thomas B.C."/>
            <person name="Singh A."/>
            <person name="Wilkins M.J."/>
            <person name="Karaoz U."/>
            <person name="Brodie E.L."/>
            <person name="Williams K.H."/>
            <person name="Hubbard S.S."/>
            <person name="Banfield J.F."/>
        </authorList>
    </citation>
    <scope>NUCLEOTIDE SEQUENCE [LARGE SCALE GENOMIC DNA]</scope>
</reference>
<keyword evidence="2" id="KW-0132">Cell division</keyword>
<proteinExistence type="predicted"/>
<evidence type="ECO:0000313" key="7">
    <source>
        <dbReference type="Proteomes" id="UP000179448"/>
    </source>
</evidence>
<dbReference type="Proteomes" id="UP000179448">
    <property type="component" value="Unassembled WGS sequence"/>
</dbReference>
<dbReference type="InterPro" id="IPR005234">
    <property type="entry name" value="ScpB_csome_segregation"/>
</dbReference>
<evidence type="ECO:0000313" key="6">
    <source>
        <dbReference type="EMBL" id="OGI83500.1"/>
    </source>
</evidence>
<evidence type="ECO:0000256" key="3">
    <source>
        <dbReference type="ARBA" id="ARBA00022829"/>
    </source>
</evidence>
<dbReference type="GO" id="GO:0051301">
    <property type="term" value="P:cell division"/>
    <property type="evidence" value="ECO:0007669"/>
    <property type="project" value="UniProtKB-KW"/>
</dbReference>
<dbReference type="Gene3D" id="1.10.10.10">
    <property type="entry name" value="Winged helix-like DNA-binding domain superfamily/Winged helix DNA-binding domain"/>
    <property type="match status" value="2"/>
</dbReference>
<dbReference type="SUPFAM" id="SSF46785">
    <property type="entry name" value="Winged helix' DNA-binding domain"/>
    <property type="match status" value="2"/>
</dbReference>
<gene>
    <name evidence="6" type="ORF">A2997_00755</name>
</gene>
<comment type="caution">
    <text evidence="6">The sequence shown here is derived from an EMBL/GenBank/DDBJ whole genome shotgun (WGS) entry which is preliminary data.</text>
</comment>
<evidence type="ECO:0000256" key="1">
    <source>
        <dbReference type="ARBA" id="ARBA00022490"/>
    </source>
</evidence>